<evidence type="ECO:0000256" key="1">
    <source>
        <dbReference type="SAM" id="MobiDB-lite"/>
    </source>
</evidence>
<gene>
    <name evidence="3" type="primary">LOC139353708</name>
</gene>
<proteinExistence type="predicted"/>
<feature type="compositionally biased region" description="Low complexity" evidence="1">
    <location>
        <begin position="215"/>
        <end position="230"/>
    </location>
</feature>
<sequence>MGTIVLSSGDSDGESEPSSPGNRQSTTTRDPRLRPETAVQRRATSDCAPDSDSEDEPTSTPAPVSRGVSPHYTDPAGRRIYPEPYQCHPSPAGSSTSSREYNPCGRNDDDREHQAPCVEDSSDDEEGRGEQAPYVEDASDNENEDFLLDEQPGIEAPYRPHDDPIVTFPPSPVRLYVMGPDETEVAEDLGVQTERSVYLNFTHDEEMGPGPPTALSRGPSTTLSLGTSTTQDEPSPQRYPTGKAIEWESEPSDDEENTEQRLRRKEPTSAPTFSGRGPDAEVIAHNSHPQTTPTSSPSDTLMGISPTTLNLLLEETLPEMENRWWEPPSEWDSGEVVNPHPEATAPNEGRLAHESSSAPGGKLHPLPAGYTCNTTDGQVSAAARRRAARVSRQRFRIPTEEGSYQVTLKPNGAGNISFLPRSIEGM</sequence>
<feature type="region of interest" description="Disordered" evidence="1">
    <location>
        <begin position="328"/>
        <end position="365"/>
    </location>
</feature>
<dbReference type="RefSeq" id="XP_070854133.1">
    <property type="nucleotide sequence ID" value="XM_070998032.1"/>
</dbReference>
<protein>
    <submittedName>
        <fullName evidence="3">Uncharacterized protein</fullName>
    </submittedName>
</protein>
<name>A0ABM4TW18_DROSZ</name>
<evidence type="ECO:0000313" key="3">
    <source>
        <dbReference type="RefSeq" id="XP_070854133.1"/>
    </source>
</evidence>
<feature type="region of interest" description="Disordered" evidence="1">
    <location>
        <begin position="200"/>
        <end position="301"/>
    </location>
</feature>
<keyword evidence="2" id="KW-1185">Reference proteome</keyword>
<dbReference type="GeneID" id="139353708"/>
<organism evidence="2 3">
    <name type="scientific">Drosophila suzukii</name>
    <name type="common">Spotted-wing drosophila fruit fly</name>
    <dbReference type="NCBI Taxonomy" id="28584"/>
    <lineage>
        <taxon>Eukaryota</taxon>
        <taxon>Metazoa</taxon>
        <taxon>Ecdysozoa</taxon>
        <taxon>Arthropoda</taxon>
        <taxon>Hexapoda</taxon>
        <taxon>Insecta</taxon>
        <taxon>Pterygota</taxon>
        <taxon>Neoptera</taxon>
        <taxon>Endopterygota</taxon>
        <taxon>Diptera</taxon>
        <taxon>Brachycera</taxon>
        <taxon>Muscomorpha</taxon>
        <taxon>Ephydroidea</taxon>
        <taxon>Drosophilidae</taxon>
        <taxon>Drosophila</taxon>
        <taxon>Sophophora</taxon>
    </lineage>
</organism>
<feature type="region of interest" description="Disordered" evidence="1">
    <location>
        <begin position="1"/>
        <end position="166"/>
    </location>
</feature>
<feature type="compositionally biased region" description="Acidic residues" evidence="1">
    <location>
        <begin position="137"/>
        <end position="148"/>
    </location>
</feature>
<feature type="compositionally biased region" description="Basic and acidic residues" evidence="1">
    <location>
        <begin position="258"/>
        <end position="267"/>
    </location>
</feature>
<accession>A0ABM4TW18</accession>
<reference evidence="3" key="1">
    <citation type="submission" date="2025-08" db="UniProtKB">
        <authorList>
            <consortium name="RefSeq"/>
        </authorList>
    </citation>
    <scope>IDENTIFICATION</scope>
</reference>
<feature type="compositionally biased region" description="Low complexity" evidence="1">
    <location>
        <begin position="289"/>
        <end position="298"/>
    </location>
</feature>
<evidence type="ECO:0000313" key="2">
    <source>
        <dbReference type="Proteomes" id="UP001652628"/>
    </source>
</evidence>
<feature type="compositionally biased region" description="Acidic residues" evidence="1">
    <location>
        <begin position="247"/>
        <end position="257"/>
    </location>
</feature>
<dbReference type="Proteomes" id="UP001652628">
    <property type="component" value="Chromosome Y"/>
</dbReference>